<evidence type="ECO:0000313" key="3">
    <source>
        <dbReference type="Proteomes" id="UP000077245"/>
    </source>
</evidence>
<dbReference type="Gene3D" id="3.20.20.150">
    <property type="entry name" value="Divalent-metal-dependent TIM barrel enzymes"/>
    <property type="match status" value="1"/>
</dbReference>
<accession>A0A165YYB4</accession>
<dbReference type="Proteomes" id="UP000077245">
    <property type="component" value="Unassembled WGS sequence"/>
</dbReference>
<dbReference type="GO" id="GO:0008833">
    <property type="term" value="F:deoxyribonuclease IV (phage-T4-induced) activity"/>
    <property type="evidence" value="ECO:0007669"/>
    <property type="project" value="UniProtKB-EC"/>
</dbReference>
<dbReference type="PANTHER" id="PTHR12110">
    <property type="entry name" value="HYDROXYPYRUVATE ISOMERASE"/>
    <property type="match status" value="1"/>
</dbReference>
<proteinExistence type="predicted"/>
<comment type="caution">
    <text evidence="2">The sequence shown here is derived from an EMBL/GenBank/DDBJ whole genome shotgun (WGS) entry which is preliminary data.</text>
</comment>
<evidence type="ECO:0000313" key="2">
    <source>
        <dbReference type="EMBL" id="KZX10021.1"/>
    </source>
</evidence>
<keyword evidence="2" id="KW-0378">Hydrolase</keyword>
<dbReference type="SUPFAM" id="SSF51658">
    <property type="entry name" value="Xylose isomerase-like"/>
    <property type="match status" value="1"/>
</dbReference>
<dbReference type="EMBL" id="LWMV01000229">
    <property type="protein sequence ID" value="KZX10021.1"/>
    <property type="molecule type" value="Genomic_DNA"/>
</dbReference>
<gene>
    <name evidence="2" type="primary">nfo_3</name>
    <name evidence="2" type="ORF">MBCUR_19550</name>
</gene>
<dbReference type="OrthoDB" id="372143at2157"/>
<dbReference type="Pfam" id="PF01261">
    <property type="entry name" value="AP_endonuc_2"/>
    <property type="match status" value="1"/>
</dbReference>
<reference evidence="2 3" key="1">
    <citation type="submission" date="2016-04" db="EMBL/GenBank/DDBJ databases">
        <title>Genome sequence of Methanobrevibacter curvatus DSM 11111.</title>
        <authorList>
            <person name="Poehlein A."/>
            <person name="Seedorf H."/>
            <person name="Daniel R."/>
        </authorList>
    </citation>
    <scope>NUCLEOTIDE SEQUENCE [LARGE SCALE GENOMIC DNA]</scope>
    <source>
        <strain evidence="2 3">DSM 11111</strain>
    </source>
</reference>
<evidence type="ECO:0000259" key="1">
    <source>
        <dbReference type="Pfam" id="PF01261"/>
    </source>
</evidence>
<feature type="domain" description="Xylose isomerase-like TIM barrel" evidence="1">
    <location>
        <begin position="22"/>
        <end position="245"/>
    </location>
</feature>
<dbReference type="InterPro" id="IPR013022">
    <property type="entry name" value="Xyl_isomerase-like_TIM-brl"/>
</dbReference>
<keyword evidence="2" id="KW-0255">Endonuclease</keyword>
<dbReference type="RefSeq" id="WP_067092780.1">
    <property type="nucleotide sequence ID" value="NZ_LWMV01000229.1"/>
</dbReference>
<dbReference type="InterPro" id="IPR036237">
    <property type="entry name" value="Xyl_isomerase-like_sf"/>
</dbReference>
<dbReference type="PATRIC" id="fig|49547.3.peg.2067"/>
<dbReference type="InterPro" id="IPR050312">
    <property type="entry name" value="IolE/XylAMocC-like"/>
</dbReference>
<sequence length="249" mass="28843">MKFGISSLASEGKDIEEFLSFVEDLKIDYFELLFEYPHDYIEKEIFESYSLNYTLHSPISDLNIASTNKAILKASINEIKRSADYIHDIGGNILVVHPGRVGFTQRFFNDYGKEIANNAMIETAIYAKDLGVEICFENMPNFEGFLYQSTDELDNFLKENNLSMTFDIGHKNTIDGKTSSYYKSVKHIHLHDNDKSFDSHLPLGQGVIDFDEFFNMYEKNGYNGIYILELNNKQDILKSIEYLKENKYF</sequence>
<keyword evidence="2" id="KW-0540">Nuclease</keyword>
<dbReference type="PANTHER" id="PTHR12110:SF21">
    <property type="entry name" value="XYLOSE ISOMERASE-LIKE TIM BARREL DOMAIN-CONTAINING PROTEIN"/>
    <property type="match status" value="1"/>
</dbReference>
<name>A0A165YYB4_9EURY</name>
<organism evidence="2 3">
    <name type="scientific">Methanobrevibacter curvatus</name>
    <dbReference type="NCBI Taxonomy" id="49547"/>
    <lineage>
        <taxon>Archaea</taxon>
        <taxon>Methanobacteriati</taxon>
        <taxon>Methanobacteriota</taxon>
        <taxon>Methanomada group</taxon>
        <taxon>Methanobacteria</taxon>
        <taxon>Methanobacteriales</taxon>
        <taxon>Methanobacteriaceae</taxon>
        <taxon>Methanobrevibacter</taxon>
    </lineage>
</organism>
<protein>
    <submittedName>
        <fullName evidence="2">Endonuclease 4</fullName>
        <ecNumber evidence="2">3.1.21.2</ecNumber>
    </submittedName>
</protein>
<dbReference type="AlphaFoldDB" id="A0A165YYB4"/>
<keyword evidence="3" id="KW-1185">Reference proteome</keyword>
<dbReference type="EC" id="3.1.21.2" evidence="2"/>
<dbReference type="STRING" id="49547.MBCUR_19550"/>